<name>W2STT2_NECAM</name>
<dbReference type="PANTHER" id="PTHR11533:SF301">
    <property type="entry name" value="AMINOPEPTIDASE"/>
    <property type="match status" value="1"/>
</dbReference>
<reference evidence="2" key="1">
    <citation type="journal article" date="2014" name="Nat. Genet.">
        <title>Genome of the human hookworm Necator americanus.</title>
        <authorList>
            <person name="Tang Y.T."/>
            <person name="Gao X."/>
            <person name="Rosa B.A."/>
            <person name="Abubucker S."/>
            <person name="Hallsworth-Pepin K."/>
            <person name="Martin J."/>
            <person name="Tyagi R."/>
            <person name="Heizer E."/>
            <person name="Zhang X."/>
            <person name="Bhonagiri-Palsikar V."/>
            <person name="Minx P."/>
            <person name="Warren W.C."/>
            <person name="Wang Q."/>
            <person name="Zhan B."/>
            <person name="Hotez P.J."/>
            <person name="Sternberg P.W."/>
            <person name="Dougall A."/>
            <person name="Gaze S.T."/>
            <person name="Mulvenna J."/>
            <person name="Sotillo J."/>
            <person name="Ranganathan S."/>
            <person name="Rabelo E.M."/>
            <person name="Wilson R.K."/>
            <person name="Felgner P.L."/>
            <person name="Bethony J."/>
            <person name="Hawdon J.M."/>
            <person name="Gasser R.B."/>
            <person name="Loukas A."/>
            <person name="Mitreva M."/>
        </authorList>
    </citation>
    <scope>NUCLEOTIDE SEQUENCE [LARGE SCALE GENOMIC DNA]</scope>
</reference>
<dbReference type="OrthoDB" id="510539at2759"/>
<dbReference type="AlphaFoldDB" id="W2STT2"/>
<dbReference type="InterPro" id="IPR050344">
    <property type="entry name" value="Peptidase_M1_aminopeptidases"/>
</dbReference>
<dbReference type="InterPro" id="IPR027268">
    <property type="entry name" value="Peptidase_M4/M1_CTD_sf"/>
</dbReference>
<organism evidence="1 2">
    <name type="scientific">Necator americanus</name>
    <name type="common">Human hookworm</name>
    <dbReference type="NCBI Taxonomy" id="51031"/>
    <lineage>
        <taxon>Eukaryota</taxon>
        <taxon>Metazoa</taxon>
        <taxon>Ecdysozoa</taxon>
        <taxon>Nematoda</taxon>
        <taxon>Chromadorea</taxon>
        <taxon>Rhabditida</taxon>
        <taxon>Rhabditina</taxon>
        <taxon>Rhabditomorpha</taxon>
        <taxon>Strongyloidea</taxon>
        <taxon>Ancylostomatidae</taxon>
        <taxon>Bunostominae</taxon>
        <taxon>Necator</taxon>
    </lineage>
</organism>
<protein>
    <submittedName>
        <fullName evidence="1">Uncharacterized protein</fullName>
    </submittedName>
</protein>
<dbReference type="GO" id="GO:0070006">
    <property type="term" value="F:metalloaminopeptidase activity"/>
    <property type="evidence" value="ECO:0007669"/>
    <property type="project" value="TreeGrafter"/>
</dbReference>
<accession>W2STT2</accession>
<dbReference type="Proteomes" id="UP000053676">
    <property type="component" value="Unassembled WGS sequence"/>
</dbReference>
<proteinExistence type="predicted"/>
<sequence length="165" mass="18987">HYLKKFSFKNAHRDDLWQAFDEAIDAVPGPYKSALNVQDFGNQWTTQVQMGCPDMVSKIGRTTAICVAEEEEGLLAASESTTTVLDEPLYINVDSTEKPIILNVLTNCYYRQNYDRDGWQKIKEQLEKKPETKEIYYAINENENYCSVQNILTTTVLERPKSHVK</sequence>
<gene>
    <name evidence="1" type="ORF">NECAME_13617</name>
</gene>
<dbReference type="PANTHER" id="PTHR11533">
    <property type="entry name" value="PROTEASE M1 ZINC METALLOPROTEASE"/>
    <property type="match status" value="1"/>
</dbReference>
<dbReference type="EMBL" id="KI661760">
    <property type="protein sequence ID" value="ETN73159.1"/>
    <property type="molecule type" value="Genomic_DNA"/>
</dbReference>
<dbReference type="GO" id="GO:0043171">
    <property type="term" value="P:peptide catabolic process"/>
    <property type="evidence" value="ECO:0007669"/>
    <property type="project" value="TreeGrafter"/>
</dbReference>
<dbReference type="GO" id="GO:0008270">
    <property type="term" value="F:zinc ion binding"/>
    <property type="evidence" value="ECO:0007669"/>
    <property type="project" value="TreeGrafter"/>
</dbReference>
<dbReference type="GO" id="GO:0042277">
    <property type="term" value="F:peptide binding"/>
    <property type="evidence" value="ECO:0007669"/>
    <property type="project" value="TreeGrafter"/>
</dbReference>
<dbReference type="GO" id="GO:0005737">
    <property type="term" value="C:cytoplasm"/>
    <property type="evidence" value="ECO:0007669"/>
    <property type="project" value="TreeGrafter"/>
</dbReference>
<feature type="non-terminal residue" evidence="1">
    <location>
        <position position="1"/>
    </location>
</feature>
<dbReference type="Gene3D" id="1.10.390.10">
    <property type="entry name" value="Neutral Protease Domain 2"/>
    <property type="match status" value="1"/>
</dbReference>
<evidence type="ECO:0000313" key="2">
    <source>
        <dbReference type="Proteomes" id="UP000053676"/>
    </source>
</evidence>
<dbReference type="KEGG" id="nai:NECAME_13617"/>
<evidence type="ECO:0000313" key="1">
    <source>
        <dbReference type="EMBL" id="ETN73159.1"/>
    </source>
</evidence>
<keyword evidence="2" id="KW-1185">Reference proteome</keyword>
<dbReference type="GO" id="GO:0016020">
    <property type="term" value="C:membrane"/>
    <property type="evidence" value="ECO:0007669"/>
    <property type="project" value="TreeGrafter"/>
</dbReference>
<dbReference type="GO" id="GO:0006508">
    <property type="term" value="P:proteolysis"/>
    <property type="evidence" value="ECO:0007669"/>
    <property type="project" value="TreeGrafter"/>
</dbReference>
<dbReference type="GO" id="GO:0005615">
    <property type="term" value="C:extracellular space"/>
    <property type="evidence" value="ECO:0007669"/>
    <property type="project" value="TreeGrafter"/>
</dbReference>